<gene>
    <name evidence="2" type="ORF">RI543_001432</name>
</gene>
<sequence length="126" mass="13918">MSVGTLYTEVAVVVTVFAFVEFEFGMTERHTLYVNVTYDQHIMLTGKLQAIDAQGNLLLDDVKEITTGNSSDIGGSNGSGAKIRMVHQRMLGLVSVPRDSIISVKIDKTLFERKQVQKSDIINNVI</sequence>
<dbReference type="Gene3D" id="2.30.30.100">
    <property type="match status" value="1"/>
</dbReference>
<proteinExistence type="predicted"/>
<feature type="domain" description="Sm" evidence="1">
    <location>
        <begin position="22"/>
        <end position="106"/>
    </location>
</feature>
<evidence type="ECO:0000259" key="1">
    <source>
        <dbReference type="SMART" id="SM00651"/>
    </source>
</evidence>
<dbReference type="AlphaFoldDB" id="A0AAN7WLT9"/>
<dbReference type="Proteomes" id="UP001306508">
    <property type="component" value="Unassembled WGS sequence"/>
</dbReference>
<organism evidence="2 3">
    <name type="scientific">Arxiozyma heterogenica</name>
    <dbReference type="NCBI Taxonomy" id="278026"/>
    <lineage>
        <taxon>Eukaryota</taxon>
        <taxon>Fungi</taxon>
        <taxon>Dikarya</taxon>
        <taxon>Ascomycota</taxon>
        <taxon>Saccharomycotina</taxon>
        <taxon>Saccharomycetes</taxon>
        <taxon>Saccharomycetales</taxon>
        <taxon>Saccharomycetaceae</taxon>
        <taxon>Arxiozyma</taxon>
    </lineage>
</organism>
<name>A0AAN7WLT9_9SACH</name>
<keyword evidence="3" id="KW-1185">Reference proteome</keyword>
<evidence type="ECO:0000313" key="2">
    <source>
        <dbReference type="EMBL" id="KAK5781044.1"/>
    </source>
</evidence>
<dbReference type="InterPro" id="IPR010920">
    <property type="entry name" value="LSM_dom_sf"/>
</dbReference>
<dbReference type="InterPro" id="IPR001163">
    <property type="entry name" value="Sm_dom_euk/arc"/>
</dbReference>
<dbReference type="Pfam" id="PF01423">
    <property type="entry name" value="LSM"/>
    <property type="match status" value="1"/>
</dbReference>
<accession>A0AAN7WLT9</accession>
<dbReference type="SMART" id="SM00651">
    <property type="entry name" value="Sm"/>
    <property type="match status" value="1"/>
</dbReference>
<dbReference type="GO" id="GO:0032991">
    <property type="term" value="C:protein-containing complex"/>
    <property type="evidence" value="ECO:0007669"/>
    <property type="project" value="UniProtKB-ARBA"/>
</dbReference>
<evidence type="ECO:0000313" key="3">
    <source>
        <dbReference type="Proteomes" id="UP001306508"/>
    </source>
</evidence>
<dbReference type="EMBL" id="JAWIZZ010000038">
    <property type="protein sequence ID" value="KAK5781044.1"/>
    <property type="molecule type" value="Genomic_DNA"/>
</dbReference>
<dbReference type="SUPFAM" id="SSF50182">
    <property type="entry name" value="Sm-like ribonucleoproteins"/>
    <property type="match status" value="1"/>
</dbReference>
<reference evidence="3" key="1">
    <citation type="submission" date="2023-07" db="EMBL/GenBank/DDBJ databases">
        <title>A draft genome of Kazachstania heterogenica Y-27499.</title>
        <authorList>
            <person name="Donic C."/>
            <person name="Kralova J.S."/>
            <person name="Fidel L."/>
            <person name="Ben-Dor S."/>
            <person name="Jung S."/>
        </authorList>
    </citation>
    <scope>NUCLEOTIDE SEQUENCE [LARGE SCALE GENOMIC DNA]</scope>
    <source>
        <strain evidence="3">Y27499</strain>
    </source>
</reference>
<protein>
    <recommendedName>
        <fullName evidence="1">Sm domain-containing protein</fullName>
    </recommendedName>
</protein>
<comment type="caution">
    <text evidence="2">The sequence shown here is derived from an EMBL/GenBank/DDBJ whole genome shotgun (WGS) entry which is preliminary data.</text>
</comment>